<proteinExistence type="predicted"/>
<evidence type="ECO:0000256" key="2">
    <source>
        <dbReference type="SAM" id="Phobius"/>
    </source>
</evidence>
<reference evidence="3" key="1">
    <citation type="submission" date="2023-06" db="EMBL/GenBank/DDBJ databases">
        <authorList>
            <person name="Delattre M."/>
        </authorList>
    </citation>
    <scope>NUCLEOTIDE SEQUENCE</scope>
    <source>
        <strain evidence="3">AF72</strain>
    </source>
</reference>
<keyword evidence="4" id="KW-1185">Reference proteome</keyword>
<keyword evidence="2" id="KW-0472">Membrane</keyword>
<evidence type="ECO:0000256" key="1">
    <source>
        <dbReference type="SAM" id="MobiDB-lite"/>
    </source>
</evidence>
<keyword evidence="2" id="KW-0812">Transmembrane</keyword>
<dbReference type="Proteomes" id="UP001177023">
    <property type="component" value="Unassembled WGS sequence"/>
</dbReference>
<dbReference type="EMBL" id="CATQJA010002651">
    <property type="protein sequence ID" value="CAJ0577530.1"/>
    <property type="molecule type" value="Genomic_DNA"/>
</dbReference>
<keyword evidence="2" id="KW-1133">Transmembrane helix</keyword>
<comment type="caution">
    <text evidence="3">The sequence shown here is derived from an EMBL/GenBank/DDBJ whole genome shotgun (WGS) entry which is preliminary data.</text>
</comment>
<protein>
    <submittedName>
        <fullName evidence="3">Uncharacterized protein</fullName>
    </submittedName>
</protein>
<gene>
    <name evidence="3" type="ORF">MSPICULIGERA_LOCUS15802</name>
</gene>
<organism evidence="3 4">
    <name type="scientific">Mesorhabditis spiculigera</name>
    <dbReference type="NCBI Taxonomy" id="96644"/>
    <lineage>
        <taxon>Eukaryota</taxon>
        <taxon>Metazoa</taxon>
        <taxon>Ecdysozoa</taxon>
        <taxon>Nematoda</taxon>
        <taxon>Chromadorea</taxon>
        <taxon>Rhabditida</taxon>
        <taxon>Rhabditina</taxon>
        <taxon>Rhabditomorpha</taxon>
        <taxon>Rhabditoidea</taxon>
        <taxon>Rhabditidae</taxon>
        <taxon>Mesorhabditinae</taxon>
        <taxon>Mesorhabditis</taxon>
    </lineage>
</organism>
<feature type="non-terminal residue" evidence="3">
    <location>
        <position position="160"/>
    </location>
</feature>
<accession>A0AA36G6G5</accession>
<dbReference type="AlphaFoldDB" id="A0AA36G6G5"/>
<feature type="region of interest" description="Disordered" evidence="1">
    <location>
        <begin position="113"/>
        <end position="143"/>
    </location>
</feature>
<sequence length="160" mass="17893">MWSMTTLNVVLAGFSILMAIVALGLLAFVVARDRYVPREPGKIHGIRDRIKRHESVVVDFRDPSTVPDHFLQLNTLMFKKRDRANNNQIKEVEGNDVIPLPGMDGMMAPISEEDELSHRSPSSGHSSVDRKRTGKAQPTIEPPAQRIILSLECGNEYSLC</sequence>
<evidence type="ECO:0000313" key="3">
    <source>
        <dbReference type="EMBL" id="CAJ0577530.1"/>
    </source>
</evidence>
<evidence type="ECO:0000313" key="4">
    <source>
        <dbReference type="Proteomes" id="UP001177023"/>
    </source>
</evidence>
<feature type="transmembrane region" description="Helical" evidence="2">
    <location>
        <begin position="6"/>
        <end position="31"/>
    </location>
</feature>
<name>A0AA36G6G5_9BILA</name>